<dbReference type="SUPFAM" id="SSF55729">
    <property type="entry name" value="Acyl-CoA N-acyltransferases (Nat)"/>
    <property type="match status" value="1"/>
</dbReference>
<dbReference type="PANTHER" id="PTHR43420">
    <property type="entry name" value="ACETYLTRANSFERASE"/>
    <property type="match status" value="1"/>
</dbReference>
<dbReference type="AlphaFoldDB" id="E6MFY9"/>
<reference evidence="4 5" key="1">
    <citation type="submission" date="2010-12" db="EMBL/GenBank/DDBJ databases">
        <authorList>
            <person name="Muzny D."/>
            <person name="Qin X."/>
            <person name="Deng J."/>
            <person name="Jiang H."/>
            <person name="Liu Y."/>
            <person name="Qu J."/>
            <person name="Song X.-Z."/>
            <person name="Zhang L."/>
            <person name="Thornton R."/>
            <person name="Coyle M."/>
            <person name="Francisco L."/>
            <person name="Jackson L."/>
            <person name="Javaid M."/>
            <person name="Korchina V."/>
            <person name="Kovar C."/>
            <person name="Mata R."/>
            <person name="Mathew T."/>
            <person name="Ngo R."/>
            <person name="Nguyen L."/>
            <person name="Nguyen N."/>
            <person name="Okwuonu G."/>
            <person name="Ongeri F."/>
            <person name="Pham C."/>
            <person name="Simmons D."/>
            <person name="Wilczek-Boney K."/>
            <person name="Hale W."/>
            <person name="Jakkamsetti A."/>
            <person name="Pham P."/>
            <person name="Ruth R."/>
            <person name="San Lucas F."/>
            <person name="Warren J."/>
            <person name="Zhang J."/>
            <person name="Zhao Z."/>
            <person name="Zhou C."/>
            <person name="Zhu D."/>
            <person name="Lee S."/>
            <person name="Bess C."/>
            <person name="Blankenburg K."/>
            <person name="Forbes L."/>
            <person name="Fu Q."/>
            <person name="Gubbala S."/>
            <person name="Hirani K."/>
            <person name="Jayaseelan J.C."/>
            <person name="Lara F."/>
            <person name="Munidasa M."/>
            <person name="Palculict T."/>
            <person name="Patil S."/>
            <person name="Pu L.-L."/>
            <person name="Saada N."/>
            <person name="Tang L."/>
            <person name="Weissenberger G."/>
            <person name="Zhu Y."/>
            <person name="Hemphill L."/>
            <person name="Shang Y."/>
            <person name="Youmans B."/>
            <person name="Ayvaz T."/>
            <person name="Ross M."/>
            <person name="Santibanez J."/>
            <person name="Aqrawi P."/>
            <person name="Gross S."/>
            <person name="Joshi V."/>
            <person name="Fowler G."/>
            <person name="Nazareth L."/>
            <person name="Reid J."/>
            <person name="Worley K."/>
            <person name="Petrosino J."/>
            <person name="Highlander S."/>
            <person name="Gibbs R."/>
        </authorList>
    </citation>
    <scope>NUCLEOTIDE SEQUENCE [LARGE SCALE GENOMIC DNA]</scope>
    <source>
        <strain evidence="4 5">ATCC 23263</strain>
    </source>
</reference>
<keyword evidence="1 4" id="KW-0808">Transferase</keyword>
<dbReference type="STRING" id="887929.HMP0721_0922"/>
<dbReference type="InterPro" id="IPR016181">
    <property type="entry name" value="Acyl_CoA_acyltransferase"/>
</dbReference>
<dbReference type="PROSITE" id="PS51186">
    <property type="entry name" value="GNAT"/>
    <property type="match status" value="1"/>
</dbReference>
<organism evidence="4 5">
    <name type="scientific">Pseudoramibacter alactolyticus ATCC 23263</name>
    <dbReference type="NCBI Taxonomy" id="887929"/>
    <lineage>
        <taxon>Bacteria</taxon>
        <taxon>Bacillati</taxon>
        <taxon>Bacillota</taxon>
        <taxon>Clostridia</taxon>
        <taxon>Eubacteriales</taxon>
        <taxon>Eubacteriaceae</taxon>
        <taxon>Pseudoramibacter</taxon>
    </lineage>
</organism>
<name>E6MFY9_9FIRM</name>
<evidence type="ECO:0000256" key="2">
    <source>
        <dbReference type="ARBA" id="ARBA00023315"/>
    </source>
</evidence>
<keyword evidence="2" id="KW-0012">Acyltransferase</keyword>
<sequence length="153" mass="17538">MSVKIRNAGIFDLPLLMEWRMRVLEEVFSDYENVDWDVIRSQNIEYYKKHLKSETHTPCFAYDENGSVIGCGGICYQTEMPSPDNLTGTCGYLMNIYTVPEVRGSGVGKKIIEYLIADAKIRKTGKIYLESSDVAKALYESIGFQSMRDYYKL</sequence>
<dbReference type="Gene3D" id="3.40.630.30">
    <property type="match status" value="1"/>
</dbReference>
<dbReference type="Pfam" id="PF00583">
    <property type="entry name" value="Acetyltransf_1"/>
    <property type="match status" value="1"/>
</dbReference>
<dbReference type="OrthoDB" id="88131at2"/>
<dbReference type="Proteomes" id="UP000004754">
    <property type="component" value="Unassembled WGS sequence"/>
</dbReference>
<feature type="domain" description="N-acetyltransferase" evidence="3">
    <location>
        <begin position="3"/>
        <end position="153"/>
    </location>
</feature>
<comment type="caution">
    <text evidence="4">The sequence shown here is derived from an EMBL/GenBank/DDBJ whole genome shotgun (WGS) entry which is preliminary data.</text>
</comment>
<evidence type="ECO:0000259" key="3">
    <source>
        <dbReference type="PROSITE" id="PS51186"/>
    </source>
</evidence>
<keyword evidence="5" id="KW-1185">Reference proteome</keyword>
<evidence type="ECO:0000313" key="5">
    <source>
        <dbReference type="Proteomes" id="UP000004754"/>
    </source>
</evidence>
<dbReference type="eggNOG" id="COG0456">
    <property type="taxonomic scope" value="Bacteria"/>
</dbReference>
<evidence type="ECO:0000256" key="1">
    <source>
        <dbReference type="ARBA" id="ARBA00022679"/>
    </source>
</evidence>
<dbReference type="InterPro" id="IPR050680">
    <property type="entry name" value="YpeA/RimI_acetyltransf"/>
</dbReference>
<gene>
    <name evidence="4" type="ORF">HMP0721_0922</name>
</gene>
<accession>E6MFY9</accession>
<proteinExistence type="predicted"/>
<protein>
    <submittedName>
        <fullName evidence="4">Acetyltransferase, GNAT family</fullName>
    </submittedName>
</protein>
<dbReference type="InterPro" id="IPR000182">
    <property type="entry name" value="GNAT_dom"/>
</dbReference>
<evidence type="ECO:0000313" key="4">
    <source>
        <dbReference type="EMBL" id="EFV01529.1"/>
    </source>
</evidence>
<dbReference type="CDD" id="cd04301">
    <property type="entry name" value="NAT_SF"/>
    <property type="match status" value="1"/>
</dbReference>
<dbReference type="EMBL" id="AEQN01000016">
    <property type="protein sequence ID" value="EFV01529.1"/>
    <property type="molecule type" value="Genomic_DNA"/>
</dbReference>
<dbReference type="HOGENOM" id="CLU_013985_35_2_9"/>
<dbReference type="GO" id="GO:0016747">
    <property type="term" value="F:acyltransferase activity, transferring groups other than amino-acyl groups"/>
    <property type="evidence" value="ECO:0007669"/>
    <property type="project" value="InterPro"/>
</dbReference>
<dbReference type="RefSeq" id="WP_006598346.1">
    <property type="nucleotide sequence ID" value="NZ_GL622359.1"/>
</dbReference>